<comment type="subcellular location">
    <subcellularLocation>
        <location evidence="1 11">Mitochondrion inner membrane</location>
        <topology evidence="1 11">Single-pass membrane protein</topology>
    </subcellularLocation>
</comment>
<evidence type="ECO:0000256" key="4">
    <source>
        <dbReference type="ARBA" id="ARBA00022692"/>
    </source>
</evidence>
<reference evidence="15" key="1">
    <citation type="submission" date="2015-02" db="EMBL/GenBank/DDBJ databases">
        <authorList>
            <person name="Gon?alves P."/>
        </authorList>
    </citation>
    <scope>NUCLEOTIDE SEQUENCE [LARGE SCALE GENOMIC DNA]</scope>
</reference>
<feature type="region of interest" description="Disordered" evidence="13">
    <location>
        <begin position="1"/>
        <end position="22"/>
    </location>
</feature>
<keyword evidence="8 11" id="KW-0496">Mitochondrion</keyword>
<keyword evidence="15" id="KW-1185">Reference proteome</keyword>
<dbReference type="PANTHER" id="PTHR15415">
    <property type="entry name" value="MITOFILIN"/>
    <property type="match status" value="1"/>
</dbReference>
<keyword evidence="9 11" id="KW-0472">Membrane</keyword>
<protein>
    <recommendedName>
        <fullName evidence="3 11">MICOS complex subunit MIC60</fullName>
    </recommendedName>
    <alternativeName>
        <fullName evidence="11">Mitofilin</fullName>
    </alternativeName>
</protein>
<dbReference type="EMBL" id="CENE01000022">
    <property type="protein sequence ID" value="CEQ42237.1"/>
    <property type="molecule type" value="Genomic_DNA"/>
</dbReference>
<dbReference type="InterPro" id="IPR019133">
    <property type="entry name" value="MIC60"/>
</dbReference>
<evidence type="ECO:0000313" key="15">
    <source>
        <dbReference type="Proteomes" id="UP000243876"/>
    </source>
</evidence>
<dbReference type="GO" id="GO:0042407">
    <property type="term" value="P:cristae formation"/>
    <property type="evidence" value="ECO:0007669"/>
    <property type="project" value="TreeGrafter"/>
</dbReference>
<dbReference type="OrthoDB" id="10261039at2759"/>
<evidence type="ECO:0000256" key="12">
    <source>
        <dbReference type="SAM" id="Coils"/>
    </source>
</evidence>
<feature type="region of interest" description="Disordered" evidence="13">
    <location>
        <begin position="74"/>
        <end position="95"/>
    </location>
</feature>
<evidence type="ECO:0000256" key="8">
    <source>
        <dbReference type="ARBA" id="ARBA00023128"/>
    </source>
</evidence>
<comment type="function">
    <text evidence="10">Component of the MICOS complex, a large protein complex of the mitochondrial inner membrane that plays crucial roles in the maintenance of crista junctions, inner membrane architecture, and formation of contact sites to the outer membrane. Plays a role in keeping cristae membranes connected to the inner boundary membrane. Also promotes protein import via the mitochondrial intermembrane space assembly (MIA) pathway.</text>
</comment>
<evidence type="ECO:0000256" key="3">
    <source>
        <dbReference type="ARBA" id="ARBA00018116"/>
    </source>
</evidence>
<dbReference type="PANTHER" id="PTHR15415:SF7">
    <property type="entry name" value="MICOS COMPLEX SUBUNIT MIC60"/>
    <property type="match status" value="1"/>
</dbReference>
<keyword evidence="5 11" id="KW-0999">Mitochondrion inner membrane</keyword>
<evidence type="ECO:0000256" key="2">
    <source>
        <dbReference type="ARBA" id="ARBA00010877"/>
    </source>
</evidence>
<evidence type="ECO:0000313" key="14">
    <source>
        <dbReference type="EMBL" id="CEQ42237.1"/>
    </source>
</evidence>
<keyword evidence="6 11" id="KW-1133">Transmembrane helix</keyword>
<evidence type="ECO:0000256" key="7">
    <source>
        <dbReference type="ARBA" id="ARBA00023054"/>
    </source>
</evidence>
<feature type="non-terminal residue" evidence="14">
    <location>
        <position position="1"/>
    </location>
</feature>
<dbReference type="GO" id="GO:0061617">
    <property type="term" value="C:MICOS complex"/>
    <property type="evidence" value="ECO:0007669"/>
    <property type="project" value="TreeGrafter"/>
</dbReference>
<keyword evidence="7 12" id="KW-0175">Coiled coil</keyword>
<dbReference type="Pfam" id="PF09731">
    <property type="entry name" value="Mitofilin"/>
    <property type="match status" value="1"/>
</dbReference>
<evidence type="ECO:0000256" key="6">
    <source>
        <dbReference type="ARBA" id="ARBA00022989"/>
    </source>
</evidence>
<proteinExistence type="inferred from homology"/>
<evidence type="ECO:0000256" key="9">
    <source>
        <dbReference type="ARBA" id="ARBA00023136"/>
    </source>
</evidence>
<name>A0A0D6EQD1_SPOSA</name>
<feature type="coiled-coil region" evidence="12">
    <location>
        <begin position="396"/>
        <end position="442"/>
    </location>
</feature>
<evidence type="ECO:0000256" key="1">
    <source>
        <dbReference type="ARBA" id="ARBA00004434"/>
    </source>
</evidence>
<dbReference type="AlphaFoldDB" id="A0A0D6EQD1"/>
<evidence type="ECO:0000256" key="11">
    <source>
        <dbReference type="RuleBase" id="RU363000"/>
    </source>
</evidence>
<organism evidence="14 15">
    <name type="scientific">Sporidiobolus salmonicolor</name>
    <name type="common">Yeast-like fungus</name>
    <name type="synonym">Sporobolomyces salmonicolor</name>
    <dbReference type="NCBI Taxonomy" id="5005"/>
    <lineage>
        <taxon>Eukaryota</taxon>
        <taxon>Fungi</taxon>
        <taxon>Dikarya</taxon>
        <taxon>Basidiomycota</taxon>
        <taxon>Pucciniomycotina</taxon>
        <taxon>Microbotryomycetes</taxon>
        <taxon>Sporidiobolales</taxon>
        <taxon>Sporidiobolaceae</taxon>
        <taxon>Sporobolomyces</taxon>
    </lineage>
</organism>
<evidence type="ECO:0000256" key="10">
    <source>
        <dbReference type="ARBA" id="ARBA00025571"/>
    </source>
</evidence>
<evidence type="ECO:0000256" key="5">
    <source>
        <dbReference type="ARBA" id="ARBA00022792"/>
    </source>
</evidence>
<sequence>MLRPISTPSSSRALTLSRAAPRPAGTLGSTLASRTTFASRTTQLSSRRVRLSLVCLKASCSSSSLVSRPQAYATAPTKSSVLPNPALSTPPKPRKSLTRRILTPIALLTIAFYGASLPLGYFSLRYRDFLVETVPLGEKLGELLDEFELSQTKSEGAPAPGQALPAGKETELTRYAETKAKAEGWAVKKGSRADPENVAGEIRSKLEAEAKKAKEAAQDKVASAVEAAKARASELKQAVTKAPAVIEDKANQIGTAVKELKVDAVSPAASQEKVAEPAALAEPASTLPVYAQKPRQLDATPIPAKRADKEVYQGPPLPLGFEPAPGYELPRAPPTPKGEIKPVAPPPAPLPLVAPALKDVTTSEPVLGQLASTIDSLAKYVEKNDANTSEGATAVLSSAQKDIKSLAARLEAIKQQEEAKLQQQLKEQANKYSGMLVNAEKELVERLDTQEEDWKKAFDMERQKLVAAYKDKLEHELATQQEIINQRLKEEVVAQGIELQRRWVQEIKMRVEQERGGRLAKLEELESGVRKLEKVAKENEEVVGEAVRARKIFAAVKALEHAVESGAPFATELAAVQRLAAAPTTTSSSTSDSLIALALKTVPAEVASTGIASFPALAARFHDSVAPQLKKVSLLPEHGGLMAYLTSVVMSHVLFEKEGWADGDDVVSTVARARFWLANKDLDLATREVNSLKGGFASCWPKALAADWLKQARNHLEVKQALEIAEREATAESIKAI</sequence>
<keyword evidence="4 11" id="KW-0812">Transmembrane</keyword>
<feature type="transmembrane region" description="Helical" evidence="11">
    <location>
        <begin position="101"/>
        <end position="124"/>
    </location>
</feature>
<dbReference type="Proteomes" id="UP000243876">
    <property type="component" value="Unassembled WGS sequence"/>
</dbReference>
<comment type="similarity">
    <text evidence="2 11">Belongs to the MICOS complex subunit Mic60 family.</text>
</comment>
<accession>A0A0D6EQD1</accession>
<gene>
    <name evidence="14" type="primary">SPOSA6832_04037</name>
</gene>
<comment type="subunit">
    <text evidence="11">Component of the mitochondrial contact site and cristae organizing system (MICOS) complex.</text>
</comment>
<evidence type="ECO:0000256" key="13">
    <source>
        <dbReference type="SAM" id="MobiDB-lite"/>
    </source>
</evidence>